<keyword evidence="1" id="KW-1133">Transmembrane helix</keyword>
<sequence>MMSVSMTVAAVAVTKHAVAAVAAWVPMLVSGVAGPLFPVVGGMMTCVACVALIVVLAMPMCAQAAVMTASVTQNAGRTHALCPVPLPQTIAFYGQSRNKLCAENLLSKSVNGDQHTPITSARLEQDGRLACIPEHAAALRNGSGVLATYAGTSETVHNSMRQFCLLASVVANGAQCWSALTRDGKVDVDAQATTPRPWRILLRFAGTGYCVQFPFPSMAREKTAMALAAELP</sequence>
<reference evidence="2 3" key="1">
    <citation type="submission" date="2016-02" db="EMBL/GenBank/DDBJ databases">
        <title>Genome analysis of coral dinoflagellate symbionts highlights evolutionary adaptations to a symbiotic lifestyle.</title>
        <authorList>
            <person name="Aranda M."/>
            <person name="Li Y."/>
            <person name="Liew Y.J."/>
            <person name="Baumgarten S."/>
            <person name="Simakov O."/>
            <person name="Wilson M."/>
            <person name="Piel J."/>
            <person name="Ashoor H."/>
            <person name="Bougouffa S."/>
            <person name="Bajic V.B."/>
            <person name="Ryu T."/>
            <person name="Ravasi T."/>
            <person name="Bayer T."/>
            <person name="Micklem G."/>
            <person name="Kim H."/>
            <person name="Bhak J."/>
            <person name="Lajeunesse T.C."/>
            <person name="Voolstra C.R."/>
        </authorList>
    </citation>
    <scope>NUCLEOTIDE SEQUENCE [LARGE SCALE GENOMIC DNA]</scope>
    <source>
        <strain evidence="2 3">CCMP2467</strain>
    </source>
</reference>
<proteinExistence type="predicted"/>
<dbReference type="EMBL" id="LSRX01002405">
    <property type="protein sequence ID" value="OLP75561.1"/>
    <property type="molecule type" value="Genomic_DNA"/>
</dbReference>
<keyword evidence="1" id="KW-0812">Transmembrane</keyword>
<comment type="caution">
    <text evidence="2">The sequence shown here is derived from an EMBL/GenBank/DDBJ whole genome shotgun (WGS) entry which is preliminary data.</text>
</comment>
<evidence type="ECO:0000256" key="1">
    <source>
        <dbReference type="SAM" id="Phobius"/>
    </source>
</evidence>
<name>A0A1Q9BY06_SYMMI</name>
<keyword evidence="3" id="KW-1185">Reference proteome</keyword>
<feature type="transmembrane region" description="Helical" evidence="1">
    <location>
        <begin position="35"/>
        <end position="57"/>
    </location>
</feature>
<organism evidence="2 3">
    <name type="scientific">Symbiodinium microadriaticum</name>
    <name type="common">Dinoflagellate</name>
    <name type="synonym">Zooxanthella microadriatica</name>
    <dbReference type="NCBI Taxonomy" id="2951"/>
    <lineage>
        <taxon>Eukaryota</taxon>
        <taxon>Sar</taxon>
        <taxon>Alveolata</taxon>
        <taxon>Dinophyceae</taxon>
        <taxon>Suessiales</taxon>
        <taxon>Symbiodiniaceae</taxon>
        <taxon>Symbiodinium</taxon>
    </lineage>
</organism>
<evidence type="ECO:0000313" key="2">
    <source>
        <dbReference type="EMBL" id="OLP75561.1"/>
    </source>
</evidence>
<dbReference type="Proteomes" id="UP000186817">
    <property type="component" value="Unassembled WGS sequence"/>
</dbReference>
<dbReference type="AlphaFoldDB" id="A0A1Q9BY06"/>
<evidence type="ECO:0000313" key="3">
    <source>
        <dbReference type="Proteomes" id="UP000186817"/>
    </source>
</evidence>
<protein>
    <submittedName>
        <fullName evidence="2">Uncharacterized protein</fullName>
    </submittedName>
</protein>
<gene>
    <name evidence="2" type="ORF">AK812_SmicGene44621</name>
</gene>
<accession>A0A1Q9BY06</accession>
<keyword evidence="1" id="KW-0472">Membrane</keyword>